<organism evidence="1">
    <name type="scientific">Clastoptera arizonana</name>
    <name type="common">Arizona spittle bug</name>
    <dbReference type="NCBI Taxonomy" id="38151"/>
    <lineage>
        <taxon>Eukaryota</taxon>
        <taxon>Metazoa</taxon>
        <taxon>Ecdysozoa</taxon>
        <taxon>Arthropoda</taxon>
        <taxon>Hexapoda</taxon>
        <taxon>Insecta</taxon>
        <taxon>Pterygota</taxon>
        <taxon>Neoptera</taxon>
        <taxon>Paraneoptera</taxon>
        <taxon>Hemiptera</taxon>
        <taxon>Auchenorrhyncha</taxon>
        <taxon>Cercopoidea</taxon>
        <taxon>Clastopteridae</taxon>
        <taxon>Clastoptera</taxon>
    </lineage>
</organism>
<reference evidence="1" key="1">
    <citation type="submission" date="2015-12" db="EMBL/GenBank/DDBJ databases">
        <title>De novo transcriptome assembly of four potential Pierce s Disease insect vectors from Arizona vineyards.</title>
        <authorList>
            <person name="Tassone E.E."/>
        </authorList>
    </citation>
    <scope>NUCLEOTIDE SEQUENCE</scope>
</reference>
<protein>
    <submittedName>
        <fullName evidence="1">Uncharacterized protein</fullName>
    </submittedName>
</protein>
<gene>
    <name evidence="1" type="ORF">g.2245</name>
</gene>
<proteinExistence type="predicted"/>
<sequence>MNSFGKIFYLPVFGFEIMVRSKSLFEECFFELLQDLLLLAHTHLSIHFGIETFIALCTRVEYHYLLRTNHDLRERIKARMDIVKYFQWDEENVPSDIVPAAEVAINIANTIENIMPALPIELPMERKQIEMFRVTAAVLRYYESHAQDQDVHPLVEIQVLNGVQMGSNSFQVSLEMFKTPAVLQCLYWIGFLFITA</sequence>
<dbReference type="AlphaFoldDB" id="A0A1B6D6Q2"/>
<name>A0A1B6D6Q2_9HEMI</name>
<dbReference type="EMBL" id="GEDC01015962">
    <property type="protein sequence ID" value="JAS21336.1"/>
    <property type="molecule type" value="Transcribed_RNA"/>
</dbReference>
<accession>A0A1B6D6Q2</accession>
<evidence type="ECO:0000313" key="1">
    <source>
        <dbReference type="EMBL" id="JAS21336.1"/>
    </source>
</evidence>